<dbReference type="InterPro" id="IPR045851">
    <property type="entry name" value="AMP-bd_C_sf"/>
</dbReference>
<dbReference type="InterPro" id="IPR009081">
    <property type="entry name" value="PP-bd_ACP"/>
</dbReference>
<dbReference type="FunFam" id="3.40.50.12780:FF:000012">
    <property type="entry name" value="Non-ribosomal peptide synthetase"/>
    <property type="match status" value="3"/>
</dbReference>
<dbReference type="InterPro" id="IPR020845">
    <property type="entry name" value="AMP-binding_CS"/>
</dbReference>
<sequence length="3480" mass="374936">MNTAVIEIPAEALNDAVRLSFAQEQLWFLQRLEPALTAYNLPRVFRLRGALDADALARAFDAVIERHGVLRTRFHEQDGVPMQRVAPAMPFVLPAEDLSALPAGARDAALEQAIAAIAGHVFDLGESSALVARLLKLGEDEHVLALCLHHIVSDGWSNPILARDLGVAYRQARRQAGPVRLDPLPLQYADHAAWQRSHAAAGALESGLAYWNDYLGEAVPALELPLDGKRPESQSFDGDAVDFDIEAELGAALLGFCRAERCTPFVVLMAAWQMLLARYSGQDTFAIGVPSSGREREEVQDLMGFFVTTQVYRARLAPGMRLRDVCRQVRADAIAAMNHGDVPFDLLLASRKDRREPGRSPLFQVMFGVQMSDAAEELDFDGLAATPLAFAQRGAKYELSLDVTVGRARTRARLEYNTRLFERASAQRLAACYLEVLQALVSDADRPLATLCLPDQAERARLQQWGAIAHTWPDAAPVHRLIASWARRQPDASALVCGEERLAYAELNRRANRLAHHLIALGVGAEVRVGIALERSTTMIVALLAVLKAGGAYVPLDPDYPAERLAHMVADSGIKLLLTDSRLHARIPAGAGVAPLMLDTLSLEHEPAHDPDVPVNAGQLAYVIYTSGSTGRPKGAQLCHRNLSRLLQATEPWFDFGPGDVWTLFHSYAFDFSVWEIFGALATGGKLVIVPHWVSRSPEDFLHLLRAQRVTVLNQTPSAFGQLVDLPATYEQALALRVVIFGGEALEPERLRPWIDRWGDREPRLINMYGITETTVHVTYRPITRQDLVDGRRSPVGGAIPDLGMRVLDGALNELPIGVPGELYVAGAGLARGYLNRAGLSAERFIADPFGSAGERLYRTGDLVRWSAGGQLEYLGRIDHQVKIRGFRIELGEVEAQLLAQPAVREAVVLAKDGPAGTRLVAWLSARAGQAIDVAQLRERLARTLPDYMLPAALVVLDALPINANGKVDRRALPEPELAAQAAYEPPQGEREETVARIWSALLGVERVGRHDNFFELGGHSLLALTLLERMRAQGLTAQVRSLFQRPQLAAFAAEASALAASGAPAVPPNLIPPACKAITPDMLTLVELDAVEIARIEAAVPGGAANIQDIYPLAPLQEGMLFHHVLHRDEDAYVTAHTLAFDSKEGLARFAAHLGRAIGRHDILRTAVLWEGLREPVQVVYRQADFGLDWLAREDGGALAQLDRVANPRRQRIDVRRAPMFHGYAAPDGASGRWLLRLLGHHLVDDNTTVKRLAEEIALMQQGRDGELAEPIPFRRFVAQARAGVSRAEHGAFFTRMLGDVVEPTAPFGLLDVQGGGGGIEQARLALADQLAAQVRILAQRCGVSAASLFHLAWAQVLARTSGKDDVVFGTVLFGRMQGGEGAERALGMFINTLPIRIRLGARGVADSLRQTHDALSALLHHEHASLALAQRCSGLPGNTPLFSALLNYRYSARSTPAQAGLGWEGVQSLGGEERTNYPVGMSVNDLGDGFELVGQVTREVGAQRLCDYMHLAVCGIVDALERDPGRAAADIALLPEDERRQLAAWGLDGRRYGELESVHRLFERRAQQAPHATALLFGDEVLSYHELNARANRLAQRLIRSGVRQESLVGIALERSVAMVVGMLAILKAGGAYVPLDPDYPDERLAYMIEDSRISLLLTQGELRARLAIPAGVAVLELDTLDLSGESGDNPQVALHGEHIAYVIYTSGSTGRPKGAAVRHRSLASCMTWMQETYGLTPADTVLHKAPFGFDVSAWEIFWPLTTGVRLVLAKPGDQRDPARITELIRRHQVTTLNFVPAMLQAFLAHEGIETQTRLRYVICGGEAMPAATQHEALRRLTGMSLQNLYGPTETTIHVTQWTCRDDGRSMVPIGRPIAETKAYVLDASLNQVPAGVPGELYIGGALLGRGYLNRAGLSAERFVADPFDADGGRLYRTGDLVRWNGEGQIDYLGRIDHQVKIRGLRVELGEIEAQLQAQPEVREAVVVALQGAGGTRLVGYVAADGPALGAVLRERLGRALPDYMVPGMIVVLDTLPLNANGKVDRKALPQPAVESARTYVAPQGEREQALARIWAEVLGVERIGRDDNFFELGGHSLLALTLLERMRAEGMGAQVRTLFQRPVLAAFALAMDEHPARADVVVPPNLIPAACQGIAPEMLTMVELDPGEIARIEAAIPGGAANIQDIYPLAPLQEGILFHHMLQRQGDAYVTPHLIGFDSRERLERFVASFNRVIARHDILRTAVLWEQSREPVQVVCRRAPLLLAWLAPGANGSVEDRLQAEVDPAVHRIDVRRAPMMRAVAARDAANGRWLLQLPSHHLVLDHTTLALMVEEIALVQQDRESELPEPIPFRRFVAQARAGVSQAEHTAFFTRMLGDVDQPTAPFGLLDVQGGGSGIEQARLALGGELAAQVRTQAQRHGVSAASLFHLAWAQVLARTGGSDDVVFGTVLFGRMQGGEGAGRALGMFINTLPMRVKLGARGVADSLRQTHEALSALLHHEHASLALAQRCSGLPANTPLFSALLNYRYSPRSEAGAVMPGLEGVVALGGEERTNYPVGMSVNDQGDGFELVGHVSASVGARQLCELMRIALDGIAAALAQRPDAVLGQLSLIGAQDWERQLRWGGGAVAAQGMTSLGALFDAQAARTPDAPAVLHGERALSYAELAGRANRLAHYLVRAGVGPDQLVALCMERSVELVVALLGILKAGAAYVPLDPTYPAERLNYMLDDSRSRMVLTQAHLRERLAGRAMPIVCVDAQWQSIAACPAEAPADTLHPDSLAYCIYTSGSTGMPKGALNTHRGLANLLRWYGSQALGGQAGARTVLASALGFDLTQKNILGPLVSGGAVVLPVGEVRDVAALADAVERHAATRMNCTPSACRAFLGSLPDSALDTVVLGGEPIDAALAAELAARGTMLVNSYGPTECADVAMYFAKPAHVAGADLPLGEPIPNVRVYVLDAQLNPVPAGVAGELHIAGVGLARGYAGRAGVTADKYIANPFDAHGARLYRTGDLVRWRADGQLDYLGRLDHQVKIRGFRIELGEIEASLLAQGAVREAVVLALGQGADARLVAYVVPHAQQRIDGAVLRERLARVLPEYMVPGAIVTLDALPLSANGKIDRKALPAPHAGELRRYQAPQGEAEQALAAIWAQVLGLPQVGRDDNFFELGGHSLTAIRLVAAMRKSGCFDPSPSIQDLYARPTVARMAAAGKGGEGAAVVVLNGGRPGVSPLIVIHDGYGNLLDYIELAKALDGRCPVLGLPFRHRPEGAPYASLAALATEHASTIMAAGLTAPYRLCGWSLGGALAPLVAAALEREGREVEFVGAIDPYVQAPTPSEPDTGVMLLEFLSSLLPSGAEVGQAQQAAIRARVAAAGPEPENIAALFDEVLATLEAGALGSLGGAGLADLFAARRALDALARTRIDAPGLGLPVSVWWSHQRAPGVRAHFAAWLKLERVYEHEVQGDHKEAVRLPATLESIARALS</sequence>
<keyword evidence="3" id="KW-0596">Phosphopantetheine</keyword>
<dbReference type="Gene3D" id="3.30.559.30">
    <property type="entry name" value="Nonribosomal peptide synthetase, condensation domain"/>
    <property type="match status" value="3"/>
</dbReference>
<dbReference type="SUPFAM" id="SSF52777">
    <property type="entry name" value="CoA-dependent acyltransferases"/>
    <property type="match status" value="6"/>
</dbReference>
<dbReference type="Gene3D" id="3.40.50.12780">
    <property type="entry name" value="N-terminal domain of ligase-like"/>
    <property type="match status" value="1"/>
</dbReference>
<dbReference type="SUPFAM" id="SSF47336">
    <property type="entry name" value="ACP-like"/>
    <property type="match status" value="3"/>
</dbReference>
<dbReference type="PANTHER" id="PTHR45527">
    <property type="entry name" value="NONRIBOSOMAL PEPTIDE SYNTHETASE"/>
    <property type="match status" value="1"/>
</dbReference>
<dbReference type="NCBIfam" id="TIGR01733">
    <property type="entry name" value="AA-adenyl-dom"/>
    <property type="match status" value="3"/>
</dbReference>
<dbReference type="SUPFAM" id="SSF53474">
    <property type="entry name" value="alpha/beta-Hydrolases"/>
    <property type="match status" value="1"/>
</dbReference>
<dbReference type="GO" id="GO:0044550">
    <property type="term" value="P:secondary metabolite biosynthetic process"/>
    <property type="evidence" value="ECO:0007669"/>
    <property type="project" value="UniProtKB-ARBA"/>
</dbReference>
<dbReference type="PANTHER" id="PTHR45527:SF1">
    <property type="entry name" value="FATTY ACID SYNTHASE"/>
    <property type="match status" value="1"/>
</dbReference>
<dbReference type="InterPro" id="IPR001242">
    <property type="entry name" value="Condensation_dom"/>
</dbReference>
<evidence type="ECO:0000256" key="2">
    <source>
        <dbReference type="ARBA" id="ARBA00006432"/>
    </source>
</evidence>
<evidence type="ECO:0000256" key="1">
    <source>
        <dbReference type="ARBA" id="ARBA00001957"/>
    </source>
</evidence>
<dbReference type="Gene3D" id="3.40.50.980">
    <property type="match status" value="4"/>
</dbReference>
<dbReference type="GO" id="GO:0003824">
    <property type="term" value="F:catalytic activity"/>
    <property type="evidence" value="ECO:0007669"/>
    <property type="project" value="InterPro"/>
</dbReference>
<dbReference type="NCBIfam" id="NF003417">
    <property type="entry name" value="PRK04813.1"/>
    <property type="match status" value="3"/>
</dbReference>
<evidence type="ECO:0000313" key="7">
    <source>
        <dbReference type="Proteomes" id="UP000278085"/>
    </source>
</evidence>
<dbReference type="InterPro" id="IPR025110">
    <property type="entry name" value="AMP-bd_C"/>
</dbReference>
<dbReference type="Pfam" id="PF00668">
    <property type="entry name" value="Condensation"/>
    <property type="match status" value="3"/>
</dbReference>
<dbReference type="InterPro" id="IPR000873">
    <property type="entry name" value="AMP-dep_synth/lig_dom"/>
</dbReference>
<dbReference type="FunFam" id="3.40.50.980:FF:000002">
    <property type="entry name" value="Enterobactin synthetase component F"/>
    <property type="match status" value="2"/>
</dbReference>
<dbReference type="CDD" id="cd05930">
    <property type="entry name" value="A_NRPS"/>
    <property type="match status" value="1"/>
</dbReference>
<dbReference type="FunFam" id="3.40.50.980:FF:000001">
    <property type="entry name" value="Non-ribosomal peptide synthetase"/>
    <property type="match status" value="3"/>
</dbReference>
<name>A0A430HS73_9BURK</name>
<dbReference type="CDD" id="cd19544">
    <property type="entry name" value="E-C_NRPS"/>
    <property type="match status" value="2"/>
</dbReference>
<dbReference type="OrthoDB" id="8824838at2"/>
<feature type="domain" description="Carrier" evidence="5">
    <location>
        <begin position="986"/>
        <end position="1060"/>
    </location>
</feature>
<dbReference type="Proteomes" id="UP000278085">
    <property type="component" value="Unassembled WGS sequence"/>
</dbReference>
<keyword evidence="7" id="KW-1185">Reference proteome</keyword>
<keyword evidence="4" id="KW-0597">Phosphoprotein</keyword>
<dbReference type="FunFam" id="2.30.38.10:FF:000001">
    <property type="entry name" value="Non-ribosomal peptide synthetase PvdI"/>
    <property type="match status" value="3"/>
</dbReference>
<dbReference type="Gene3D" id="3.30.300.30">
    <property type="match status" value="3"/>
</dbReference>
<dbReference type="Gene3D" id="3.40.50.1820">
    <property type="entry name" value="alpha/beta hydrolase"/>
    <property type="match status" value="1"/>
</dbReference>
<dbReference type="SUPFAM" id="SSF56801">
    <property type="entry name" value="Acetyl-CoA synthetase-like"/>
    <property type="match status" value="3"/>
</dbReference>
<organism evidence="6 7">
    <name type="scientific">Massilia atriviolacea</name>
    <dbReference type="NCBI Taxonomy" id="2495579"/>
    <lineage>
        <taxon>Bacteria</taxon>
        <taxon>Pseudomonadati</taxon>
        <taxon>Pseudomonadota</taxon>
        <taxon>Betaproteobacteria</taxon>
        <taxon>Burkholderiales</taxon>
        <taxon>Oxalobacteraceae</taxon>
        <taxon>Telluria group</taxon>
        <taxon>Massilia</taxon>
    </lineage>
</organism>
<evidence type="ECO:0000313" key="6">
    <source>
        <dbReference type="EMBL" id="RSZ60395.1"/>
    </source>
</evidence>
<dbReference type="InterPro" id="IPR029058">
    <property type="entry name" value="AB_hydrolase_fold"/>
</dbReference>
<dbReference type="CDD" id="cd19531">
    <property type="entry name" value="LCL_NRPS-like"/>
    <property type="match status" value="1"/>
</dbReference>
<dbReference type="GO" id="GO:0072330">
    <property type="term" value="P:monocarboxylic acid biosynthetic process"/>
    <property type="evidence" value="ECO:0007669"/>
    <property type="project" value="UniProtKB-ARBA"/>
</dbReference>
<dbReference type="FunFam" id="1.10.1200.10:FF:000005">
    <property type="entry name" value="Nonribosomal peptide synthetase 1"/>
    <property type="match status" value="2"/>
</dbReference>
<dbReference type="InterPro" id="IPR006162">
    <property type="entry name" value="Ppantetheine_attach_site"/>
</dbReference>
<dbReference type="PROSITE" id="PS50075">
    <property type="entry name" value="CARRIER"/>
    <property type="match status" value="3"/>
</dbReference>
<proteinExistence type="inferred from homology"/>
<dbReference type="Pfam" id="PF00550">
    <property type="entry name" value="PP-binding"/>
    <property type="match status" value="3"/>
</dbReference>
<dbReference type="Gene3D" id="1.10.1200.10">
    <property type="entry name" value="ACP-like"/>
    <property type="match status" value="3"/>
</dbReference>
<dbReference type="EMBL" id="RXLQ01000002">
    <property type="protein sequence ID" value="RSZ60395.1"/>
    <property type="molecule type" value="Genomic_DNA"/>
</dbReference>
<feature type="domain" description="Carrier" evidence="5">
    <location>
        <begin position="2060"/>
        <end position="2134"/>
    </location>
</feature>
<comment type="cofactor">
    <cofactor evidence="1">
        <name>pantetheine 4'-phosphate</name>
        <dbReference type="ChEBI" id="CHEBI:47942"/>
    </cofactor>
</comment>
<dbReference type="Pfam" id="PF00501">
    <property type="entry name" value="AMP-binding"/>
    <property type="match status" value="3"/>
</dbReference>
<dbReference type="PROSITE" id="PS00012">
    <property type="entry name" value="PHOSPHOPANTETHEINE"/>
    <property type="match status" value="3"/>
</dbReference>
<dbReference type="Pfam" id="PF13193">
    <property type="entry name" value="AMP-binding_C"/>
    <property type="match status" value="3"/>
</dbReference>
<reference evidence="6 7" key="1">
    <citation type="submission" date="2018-12" db="EMBL/GenBank/DDBJ databases">
        <authorList>
            <person name="Yang E."/>
        </authorList>
    </citation>
    <scope>NUCLEOTIDE SEQUENCE [LARGE SCALE GENOMIC DNA]</scope>
    <source>
        <strain evidence="6 7">SOD</strain>
    </source>
</reference>
<dbReference type="InterPro" id="IPR023213">
    <property type="entry name" value="CAT-like_dom_sf"/>
</dbReference>
<dbReference type="GO" id="GO:0031177">
    <property type="term" value="F:phosphopantetheine binding"/>
    <property type="evidence" value="ECO:0007669"/>
    <property type="project" value="TreeGrafter"/>
</dbReference>
<dbReference type="FunFam" id="3.30.300.30:FF:000010">
    <property type="entry name" value="Enterobactin synthetase component F"/>
    <property type="match status" value="3"/>
</dbReference>
<evidence type="ECO:0000256" key="3">
    <source>
        <dbReference type="ARBA" id="ARBA00022450"/>
    </source>
</evidence>
<dbReference type="InterPro" id="IPR036736">
    <property type="entry name" value="ACP-like_sf"/>
</dbReference>
<evidence type="ECO:0000259" key="5">
    <source>
        <dbReference type="PROSITE" id="PS50075"/>
    </source>
</evidence>
<dbReference type="GO" id="GO:0043041">
    <property type="term" value="P:amino acid activation for nonribosomal peptide biosynthetic process"/>
    <property type="evidence" value="ECO:0007669"/>
    <property type="project" value="TreeGrafter"/>
</dbReference>
<dbReference type="CDD" id="cd17643">
    <property type="entry name" value="A_NRPS_Cytc1-like"/>
    <property type="match status" value="1"/>
</dbReference>
<dbReference type="FunFam" id="1.10.1200.10:FF:000016">
    <property type="entry name" value="Non-ribosomal peptide synthase"/>
    <property type="match status" value="1"/>
</dbReference>
<protein>
    <submittedName>
        <fullName evidence="6">Amino acid adenylation domain-containing protein</fullName>
    </submittedName>
</protein>
<dbReference type="PROSITE" id="PS00455">
    <property type="entry name" value="AMP_BINDING"/>
    <property type="match status" value="2"/>
</dbReference>
<comment type="caution">
    <text evidence="6">The sequence shown here is derived from an EMBL/GenBank/DDBJ whole genome shotgun (WGS) entry which is preliminary data.</text>
</comment>
<dbReference type="Gene3D" id="3.30.559.10">
    <property type="entry name" value="Chloramphenicol acetyltransferase-like domain"/>
    <property type="match status" value="3"/>
</dbReference>
<comment type="similarity">
    <text evidence="2">Belongs to the ATP-dependent AMP-binding enzyme family.</text>
</comment>
<dbReference type="InterPro" id="IPR042099">
    <property type="entry name" value="ANL_N_sf"/>
</dbReference>
<dbReference type="CDD" id="cd17646">
    <property type="entry name" value="A_NRPS_AB3403-like"/>
    <property type="match status" value="1"/>
</dbReference>
<feature type="domain" description="Carrier" evidence="5">
    <location>
        <begin position="3134"/>
        <end position="3211"/>
    </location>
</feature>
<gene>
    <name evidence="6" type="ORF">EJB06_04580</name>
</gene>
<dbReference type="Gene3D" id="2.30.38.10">
    <property type="entry name" value="Luciferase, Domain 3"/>
    <property type="match status" value="2"/>
</dbReference>
<dbReference type="GO" id="GO:0005829">
    <property type="term" value="C:cytosol"/>
    <property type="evidence" value="ECO:0007669"/>
    <property type="project" value="TreeGrafter"/>
</dbReference>
<dbReference type="RefSeq" id="WP_126072806.1">
    <property type="nucleotide sequence ID" value="NZ_CP051166.1"/>
</dbReference>
<accession>A0A430HS73</accession>
<dbReference type="InterPro" id="IPR010071">
    <property type="entry name" value="AA_adenyl_dom"/>
</dbReference>
<evidence type="ECO:0000256" key="4">
    <source>
        <dbReference type="ARBA" id="ARBA00022553"/>
    </source>
</evidence>
<dbReference type="InterPro" id="IPR001031">
    <property type="entry name" value="Thioesterase"/>
</dbReference>
<dbReference type="Pfam" id="PF00975">
    <property type="entry name" value="Thioesterase"/>
    <property type="match status" value="1"/>
</dbReference>